<evidence type="ECO:0000256" key="1">
    <source>
        <dbReference type="SAM" id="SignalP"/>
    </source>
</evidence>
<accession>A0ABS7AFC2</accession>
<evidence type="ECO:0008006" key="4">
    <source>
        <dbReference type="Google" id="ProtNLM"/>
    </source>
</evidence>
<reference evidence="2 3" key="1">
    <citation type="submission" date="2021-07" db="EMBL/GenBank/DDBJ databases">
        <authorList>
            <person name="So Y."/>
        </authorList>
    </citation>
    <scope>NUCLEOTIDE SEQUENCE [LARGE SCALE GENOMIC DNA]</scope>
    <source>
        <strain evidence="2 3">HJA6</strain>
    </source>
</reference>
<sequence>MTMPRRLLPAILALLGAAAVSACAPQTVYVPTPVGVAPVPSGPGCDTRFQLVNNSSRTILTFQYSHASLSSWGVDQLGQNVVAPGQVWNARAANAGAYDFRITWVGGGAAELRNINICAASRIYVTNRGMYAQ</sequence>
<protein>
    <recommendedName>
        <fullName evidence="4">CBM2 domain-containing protein</fullName>
    </recommendedName>
</protein>
<dbReference type="RefSeq" id="WP_219764449.1">
    <property type="nucleotide sequence ID" value="NZ_JAHYBZ010000006.1"/>
</dbReference>
<proteinExistence type="predicted"/>
<dbReference type="Proteomes" id="UP001196565">
    <property type="component" value="Unassembled WGS sequence"/>
</dbReference>
<dbReference type="PROSITE" id="PS51257">
    <property type="entry name" value="PROKAR_LIPOPROTEIN"/>
    <property type="match status" value="1"/>
</dbReference>
<feature type="chain" id="PRO_5046189860" description="CBM2 domain-containing protein" evidence="1">
    <location>
        <begin position="25"/>
        <end position="133"/>
    </location>
</feature>
<feature type="signal peptide" evidence="1">
    <location>
        <begin position="1"/>
        <end position="24"/>
    </location>
</feature>
<keyword evidence="3" id="KW-1185">Reference proteome</keyword>
<evidence type="ECO:0000313" key="3">
    <source>
        <dbReference type="Proteomes" id="UP001196565"/>
    </source>
</evidence>
<gene>
    <name evidence="2" type="ORF">KPL78_18515</name>
</gene>
<dbReference type="EMBL" id="JAHYBZ010000006">
    <property type="protein sequence ID" value="MBW6399859.1"/>
    <property type="molecule type" value="Genomic_DNA"/>
</dbReference>
<evidence type="ECO:0000313" key="2">
    <source>
        <dbReference type="EMBL" id="MBW6399859.1"/>
    </source>
</evidence>
<keyword evidence="1" id="KW-0732">Signal</keyword>
<name>A0ABS7AFC2_9PROT</name>
<comment type="caution">
    <text evidence="2">The sequence shown here is derived from an EMBL/GenBank/DDBJ whole genome shotgun (WGS) entry which is preliminary data.</text>
</comment>
<organism evidence="2 3">
    <name type="scientific">Roseomonas alba</name>
    <dbReference type="NCBI Taxonomy" id="2846776"/>
    <lineage>
        <taxon>Bacteria</taxon>
        <taxon>Pseudomonadati</taxon>
        <taxon>Pseudomonadota</taxon>
        <taxon>Alphaproteobacteria</taxon>
        <taxon>Acetobacterales</taxon>
        <taxon>Roseomonadaceae</taxon>
        <taxon>Roseomonas</taxon>
    </lineage>
</organism>